<gene>
    <name evidence="1" type="ORF">V5F30_00135</name>
</gene>
<evidence type="ECO:0008006" key="3">
    <source>
        <dbReference type="Google" id="ProtNLM"/>
    </source>
</evidence>
<dbReference type="Proteomes" id="UP001604043">
    <property type="component" value="Unassembled WGS sequence"/>
</dbReference>
<dbReference type="EMBL" id="JBAFUR010000001">
    <property type="protein sequence ID" value="MFG1250591.1"/>
    <property type="molecule type" value="Genomic_DNA"/>
</dbReference>
<sequence>MWFPDKVTVAPDTQAAFDAWAKRLRRQIGLSGIDLSRDDDLAAALSSALSFAERYCSIHILPRTVEVQCTSFQDMERVPVAPVRSVVGIGYVTAEGLANTLPTGCYELHPDGLSASIGLAYCQQWPGVRRDSRITVTAATGFPDPASVPDDIVFALVLHAGAACALGGRDLIVRSETVDGVGSTTYGGIVEVTGAQGRAVEALLQNFRCWPLA</sequence>
<evidence type="ECO:0000313" key="2">
    <source>
        <dbReference type="Proteomes" id="UP001604043"/>
    </source>
</evidence>
<name>A0ABW6Z9Z6_9HYPH</name>
<accession>A0ABW6Z9Z6</accession>
<dbReference type="RefSeq" id="WP_394007066.1">
    <property type="nucleotide sequence ID" value="NZ_JBAFUR010000001.1"/>
</dbReference>
<keyword evidence="2" id="KW-1185">Reference proteome</keyword>
<proteinExistence type="predicted"/>
<evidence type="ECO:0000313" key="1">
    <source>
        <dbReference type="EMBL" id="MFG1250591.1"/>
    </source>
</evidence>
<organism evidence="1 2">
    <name type="scientific">Xanthobacter aminoxidans</name>
    <dbReference type="NCBI Taxonomy" id="186280"/>
    <lineage>
        <taxon>Bacteria</taxon>
        <taxon>Pseudomonadati</taxon>
        <taxon>Pseudomonadota</taxon>
        <taxon>Alphaproteobacteria</taxon>
        <taxon>Hyphomicrobiales</taxon>
        <taxon>Xanthobacteraceae</taxon>
        <taxon>Xanthobacter</taxon>
    </lineage>
</organism>
<reference evidence="1 2" key="1">
    <citation type="submission" date="2024-02" db="EMBL/GenBank/DDBJ databases">
        <title>Expansion and revision of Xanthobacter and proposal of Roseixanthobacter gen. nov.</title>
        <authorList>
            <person name="Soltysiak M.P.M."/>
            <person name="Jalihal A."/>
            <person name="Ory A."/>
            <person name="Chrisophersen C."/>
            <person name="Lee A.D."/>
            <person name="Boulton J."/>
            <person name="Springer M."/>
        </authorList>
    </citation>
    <scope>NUCLEOTIDE SEQUENCE [LARGE SCALE GENOMIC DNA]</scope>
    <source>
        <strain evidence="1 2">CB5</strain>
    </source>
</reference>
<comment type="caution">
    <text evidence="1">The sequence shown here is derived from an EMBL/GenBank/DDBJ whole genome shotgun (WGS) entry which is preliminary data.</text>
</comment>
<protein>
    <recommendedName>
        <fullName evidence="3">Phage gp6-like head-tail connector protein</fullName>
    </recommendedName>
</protein>